<evidence type="ECO:0008006" key="5">
    <source>
        <dbReference type="Google" id="ProtNLM"/>
    </source>
</evidence>
<evidence type="ECO:0000256" key="1">
    <source>
        <dbReference type="SAM" id="MobiDB-lite"/>
    </source>
</evidence>
<feature type="region of interest" description="Disordered" evidence="1">
    <location>
        <begin position="125"/>
        <end position="231"/>
    </location>
</feature>
<accession>A0A086JMP6</accession>
<feature type="region of interest" description="Disordered" evidence="1">
    <location>
        <begin position="698"/>
        <end position="723"/>
    </location>
</feature>
<keyword evidence="2" id="KW-0732">Signal</keyword>
<dbReference type="EMBL" id="AHZU02001336">
    <property type="protein sequence ID" value="KFG33414.1"/>
    <property type="molecule type" value="Genomic_DNA"/>
</dbReference>
<feature type="signal peptide" evidence="2">
    <location>
        <begin position="1"/>
        <end position="18"/>
    </location>
</feature>
<dbReference type="Proteomes" id="UP000028837">
    <property type="component" value="Unassembled WGS sequence"/>
</dbReference>
<reference evidence="3 4" key="1">
    <citation type="submission" date="2014-02" db="EMBL/GenBank/DDBJ databases">
        <authorList>
            <person name="Sibley D."/>
            <person name="Venepally P."/>
            <person name="Karamycheva S."/>
            <person name="Hadjithomas M."/>
            <person name="Khan A."/>
            <person name="Brunk B."/>
            <person name="Roos D."/>
            <person name="Caler E."/>
            <person name="Lorenzi H."/>
        </authorList>
    </citation>
    <scope>NUCLEOTIDE SEQUENCE [LARGE SCALE GENOMIC DNA]</scope>
    <source>
        <strain evidence="3 4">GAB2-2007-GAL-DOM2</strain>
    </source>
</reference>
<feature type="compositionally biased region" description="Basic and acidic residues" evidence="1">
    <location>
        <begin position="572"/>
        <end position="609"/>
    </location>
</feature>
<feature type="compositionally biased region" description="Basic and acidic residues" evidence="1">
    <location>
        <begin position="159"/>
        <end position="181"/>
    </location>
</feature>
<evidence type="ECO:0000256" key="2">
    <source>
        <dbReference type="SAM" id="SignalP"/>
    </source>
</evidence>
<proteinExistence type="predicted"/>
<dbReference type="AlphaFoldDB" id="A0A086JMP6"/>
<evidence type="ECO:0000313" key="4">
    <source>
        <dbReference type="Proteomes" id="UP000028837"/>
    </source>
</evidence>
<name>A0A086JMP6_TOXGO</name>
<organism evidence="3 4">
    <name type="scientific">Toxoplasma gondii GAB2-2007-GAL-DOM2</name>
    <dbReference type="NCBI Taxonomy" id="1130820"/>
    <lineage>
        <taxon>Eukaryota</taxon>
        <taxon>Sar</taxon>
        <taxon>Alveolata</taxon>
        <taxon>Apicomplexa</taxon>
        <taxon>Conoidasida</taxon>
        <taxon>Coccidia</taxon>
        <taxon>Eucoccidiorida</taxon>
        <taxon>Eimeriorina</taxon>
        <taxon>Sarcocystidae</taxon>
        <taxon>Toxoplasma</taxon>
    </lineage>
</organism>
<comment type="caution">
    <text evidence="3">The sequence shown here is derived from an EMBL/GenBank/DDBJ whole genome shotgun (WGS) entry which is preliminary data.</text>
</comment>
<feature type="compositionally biased region" description="Basic and acidic residues" evidence="1">
    <location>
        <begin position="701"/>
        <end position="723"/>
    </location>
</feature>
<evidence type="ECO:0000313" key="3">
    <source>
        <dbReference type="EMBL" id="KFG33414.1"/>
    </source>
</evidence>
<feature type="chain" id="PRO_5001808460" description="Transmembrane protein" evidence="2">
    <location>
        <begin position="19"/>
        <end position="766"/>
    </location>
</feature>
<sequence>MLLLPLLLLLSVGEDLHAAGVLLKKSIPLERLASLPRPHVSTKVTPLSSSSLPFASPRLSSSSFSFSDHFSRRLPSKTRRPLAAALPLVRLFLPRAALHLPVSSVLFQIRRRFFSPRASFVESTQPALSFSAEEGDSEPPRRRFCAQTSSALSAFSGGDEQRKQRSADDTAAWSRERRSSETAETGQSAAGEEDGREWKDGVQVTLPGRKAKDVVQERKPNRGPSKKREAEEAHLFARDIQHGSARGVRSAIPHWLFRWIDTTAWNGQKNAGDVFSESGTTLRRLTALLPLEIPAKLKRSALALGAWIAPSVGVDFHPASGGVSLAAEFLPSFLAVTSSLSFSPLFPPPLLSLSLSPDGVLRLSGGVDLRRCILLLLTRLASLGALQKTSFSAVPQFLAALRSPALASTAVSGGETDANKTLASRVFFGVAERRLCRLSRLLCLQVEGCIDTLRWRYTERAWRCVFFFGEMPSAVLRDRRKEPLCTSWSSLSPFSAFAPACQELNSVFADKDATFAWWNALWGQPLPLAEGLSPTARLRGVCTPEHFDSHPHSGEYLFQIGQAFLVPPLREGARKKGEEKKRNRGNAERDETGERQATGAREEDEREAVPCDTSGEAGEREASPSRRAVSSFHFGGEKNKRNANTDAGSARCTIRERRRKTALCVSVEGDLLWSSGSAALAFDVNKWRAANRGKGAFFQDAEDHRTREKRDSEGERRQDSEETLRVRVERDRRNCHSRQEPSWGVFIDLGTLHIRVKRLLLRLETC</sequence>
<dbReference type="VEuPathDB" id="ToxoDB:TGDOM2_366950"/>
<gene>
    <name evidence="3" type="ORF">TGDOM2_366950</name>
</gene>
<feature type="region of interest" description="Disordered" evidence="1">
    <location>
        <begin position="572"/>
        <end position="649"/>
    </location>
</feature>
<protein>
    <recommendedName>
        <fullName evidence="5">Transmembrane protein</fullName>
    </recommendedName>
</protein>
<dbReference type="OrthoDB" id="10690353at2759"/>
<feature type="compositionally biased region" description="Basic and acidic residues" evidence="1">
    <location>
        <begin position="210"/>
        <end position="231"/>
    </location>
</feature>